<dbReference type="EMBL" id="BEZZ01002756">
    <property type="protein sequence ID" value="GCC17654.1"/>
    <property type="molecule type" value="Genomic_DNA"/>
</dbReference>
<dbReference type="InterPro" id="IPR046371">
    <property type="entry name" value="Bcl-2_BH1-3"/>
</dbReference>
<dbReference type="GO" id="GO:0097192">
    <property type="term" value="P:extrinsic apoptotic signaling pathway in absence of ligand"/>
    <property type="evidence" value="ECO:0007669"/>
    <property type="project" value="TreeGrafter"/>
</dbReference>
<dbReference type="CDD" id="cd06845">
    <property type="entry name" value="Bcl-2_like"/>
    <property type="match status" value="1"/>
</dbReference>
<feature type="domain" description="Bcl-2 Bcl-2 homology region 1-3" evidence="8">
    <location>
        <begin position="131"/>
        <end position="230"/>
    </location>
</feature>
<keyword evidence="4" id="KW-0963">Cytoplasm</keyword>
<dbReference type="GO" id="GO:0051400">
    <property type="term" value="F:BH domain binding"/>
    <property type="evidence" value="ECO:0007669"/>
    <property type="project" value="TreeGrafter"/>
</dbReference>
<dbReference type="GO" id="GO:0005741">
    <property type="term" value="C:mitochondrial outer membrane"/>
    <property type="evidence" value="ECO:0007669"/>
    <property type="project" value="TreeGrafter"/>
</dbReference>
<dbReference type="PANTHER" id="PTHR11256:SF46">
    <property type="entry name" value="INDUCED MYELOID LEUKEMIA CELL DIFFERENTIATION PROTEIN MCL-1"/>
    <property type="match status" value="1"/>
</dbReference>
<keyword evidence="10" id="KW-1185">Reference proteome</keyword>
<dbReference type="AlphaFoldDB" id="A0A401RHP7"/>
<sequence>MEQTMLALNRSSSSALLQLHANLYCSPAARAACNPPRLLPGAEEGSLPHTPDGGASPVEDEPDSRLLFPDDPFYSRTYGLVRDFIRRHVKPQPLTEAAAAAASSGGPGWFGCFREGGGAGAEDDRQAAETLQRIGDRLIEKHGTAFRGMINRLNISEKRDLDTIPRVATEMFNDGEVNWGRVVSFIAFGAVMGDHLKKIRREDCIDEVAVQISKYLTQHKRGWLETHDGWDGFTKFFHENNVEESAKKALMWIAGFGIAGASIMHLLRV</sequence>
<dbReference type="SMART" id="SM00337">
    <property type="entry name" value="BCL"/>
    <property type="match status" value="1"/>
</dbReference>
<gene>
    <name evidence="9" type="ORF">chiPu_0020622</name>
</gene>
<comment type="similarity">
    <text evidence="3">Belongs to the Bcl-2 family.</text>
</comment>
<evidence type="ECO:0000259" key="8">
    <source>
        <dbReference type="SMART" id="SM00337"/>
    </source>
</evidence>
<evidence type="ECO:0000256" key="7">
    <source>
        <dbReference type="SAM" id="MobiDB-lite"/>
    </source>
</evidence>
<keyword evidence="6" id="KW-0539">Nucleus</keyword>
<accession>A0A401RHP7</accession>
<dbReference type="PRINTS" id="PR01866">
    <property type="entry name" value="APOPREGMCL1"/>
</dbReference>
<dbReference type="GO" id="GO:0001836">
    <property type="term" value="P:release of cytochrome c from mitochondria"/>
    <property type="evidence" value="ECO:0007669"/>
    <property type="project" value="TreeGrafter"/>
</dbReference>
<dbReference type="PROSITE" id="PS50062">
    <property type="entry name" value="BCL2_FAMILY"/>
    <property type="match status" value="1"/>
</dbReference>
<protein>
    <recommendedName>
        <fullName evidence="8">Bcl-2 Bcl-2 homology region 1-3 domain-containing protein</fullName>
    </recommendedName>
</protein>
<dbReference type="InterPro" id="IPR036834">
    <property type="entry name" value="Bcl-2-like_sf"/>
</dbReference>
<dbReference type="SUPFAM" id="SSF56854">
    <property type="entry name" value="Bcl-2 inhibitors of programmed cell death"/>
    <property type="match status" value="1"/>
</dbReference>
<dbReference type="PANTHER" id="PTHR11256">
    <property type="entry name" value="BCL-2 RELATED"/>
    <property type="match status" value="1"/>
</dbReference>
<dbReference type="GO" id="GO:0008053">
    <property type="term" value="P:mitochondrial fusion"/>
    <property type="evidence" value="ECO:0007669"/>
    <property type="project" value="TreeGrafter"/>
</dbReference>
<dbReference type="Pfam" id="PF00452">
    <property type="entry name" value="Bcl-2"/>
    <property type="match status" value="1"/>
</dbReference>
<evidence type="ECO:0000313" key="9">
    <source>
        <dbReference type="EMBL" id="GCC17654.1"/>
    </source>
</evidence>
<dbReference type="STRING" id="137246.A0A401RHP7"/>
<dbReference type="OrthoDB" id="8932147at2759"/>
<proteinExistence type="inferred from homology"/>
<keyword evidence="5" id="KW-0053">Apoptosis</keyword>
<dbReference type="OMA" id="LETHDGW"/>
<evidence type="ECO:0000256" key="4">
    <source>
        <dbReference type="ARBA" id="ARBA00022490"/>
    </source>
</evidence>
<evidence type="ECO:0000256" key="3">
    <source>
        <dbReference type="ARBA" id="ARBA00009458"/>
    </source>
</evidence>
<dbReference type="Proteomes" id="UP000287033">
    <property type="component" value="Unassembled WGS sequence"/>
</dbReference>
<comment type="caution">
    <text evidence="9">The sequence shown here is derived from an EMBL/GenBank/DDBJ whole genome shotgun (WGS) entry which is preliminary data.</text>
</comment>
<evidence type="ECO:0000256" key="2">
    <source>
        <dbReference type="ARBA" id="ARBA00004496"/>
    </source>
</evidence>
<evidence type="ECO:0000256" key="5">
    <source>
        <dbReference type="ARBA" id="ARBA00022703"/>
    </source>
</evidence>
<evidence type="ECO:0000313" key="10">
    <source>
        <dbReference type="Proteomes" id="UP000287033"/>
    </source>
</evidence>
<dbReference type="Gene3D" id="1.10.437.10">
    <property type="entry name" value="Blc2-like"/>
    <property type="match status" value="1"/>
</dbReference>
<evidence type="ECO:0000256" key="1">
    <source>
        <dbReference type="ARBA" id="ARBA00004123"/>
    </source>
</evidence>
<evidence type="ECO:0000256" key="6">
    <source>
        <dbReference type="ARBA" id="ARBA00023242"/>
    </source>
</evidence>
<organism evidence="9 10">
    <name type="scientific">Chiloscyllium punctatum</name>
    <name type="common">Brownbanded bambooshark</name>
    <name type="synonym">Hemiscyllium punctatum</name>
    <dbReference type="NCBI Taxonomy" id="137246"/>
    <lineage>
        <taxon>Eukaryota</taxon>
        <taxon>Metazoa</taxon>
        <taxon>Chordata</taxon>
        <taxon>Craniata</taxon>
        <taxon>Vertebrata</taxon>
        <taxon>Chondrichthyes</taxon>
        <taxon>Elasmobranchii</taxon>
        <taxon>Galeomorphii</taxon>
        <taxon>Galeoidea</taxon>
        <taxon>Orectolobiformes</taxon>
        <taxon>Hemiscylliidae</taxon>
        <taxon>Chiloscyllium</taxon>
    </lineage>
</organism>
<dbReference type="GO" id="GO:0042981">
    <property type="term" value="P:regulation of apoptotic process"/>
    <property type="evidence" value="ECO:0007669"/>
    <property type="project" value="InterPro"/>
</dbReference>
<dbReference type="GO" id="GO:0005634">
    <property type="term" value="C:nucleus"/>
    <property type="evidence" value="ECO:0007669"/>
    <property type="project" value="UniProtKB-SubCell"/>
</dbReference>
<dbReference type="InterPro" id="IPR026298">
    <property type="entry name" value="Bcl-2_fam"/>
</dbReference>
<dbReference type="GO" id="GO:0015267">
    <property type="term" value="F:channel activity"/>
    <property type="evidence" value="ECO:0007669"/>
    <property type="project" value="TreeGrafter"/>
</dbReference>
<dbReference type="PRINTS" id="PR01862">
    <property type="entry name" value="BCL2FAMILY"/>
</dbReference>
<feature type="region of interest" description="Disordered" evidence="7">
    <location>
        <begin position="36"/>
        <end position="66"/>
    </location>
</feature>
<reference evidence="9 10" key="1">
    <citation type="journal article" date="2018" name="Nat. Ecol. Evol.">
        <title>Shark genomes provide insights into elasmobranch evolution and the origin of vertebrates.</title>
        <authorList>
            <person name="Hara Y"/>
            <person name="Yamaguchi K"/>
            <person name="Onimaru K"/>
            <person name="Kadota M"/>
            <person name="Koyanagi M"/>
            <person name="Keeley SD"/>
            <person name="Tatsumi K"/>
            <person name="Tanaka K"/>
            <person name="Motone F"/>
            <person name="Kageyama Y"/>
            <person name="Nozu R"/>
            <person name="Adachi N"/>
            <person name="Nishimura O"/>
            <person name="Nakagawa R"/>
            <person name="Tanegashima C"/>
            <person name="Kiyatake I"/>
            <person name="Matsumoto R"/>
            <person name="Murakumo K"/>
            <person name="Nishida K"/>
            <person name="Terakita A"/>
            <person name="Kuratani S"/>
            <person name="Sato K"/>
            <person name="Hyodo S Kuraku.S."/>
        </authorList>
    </citation>
    <scope>NUCLEOTIDE SEQUENCE [LARGE SCALE GENOMIC DNA]</scope>
</reference>
<dbReference type="GO" id="GO:0008630">
    <property type="term" value="P:intrinsic apoptotic signaling pathway in response to DNA damage"/>
    <property type="evidence" value="ECO:0007669"/>
    <property type="project" value="TreeGrafter"/>
</dbReference>
<dbReference type="InterPro" id="IPR013281">
    <property type="entry name" value="Apop_reg_Mc1"/>
</dbReference>
<name>A0A401RHP7_CHIPU</name>
<dbReference type="InterPro" id="IPR002475">
    <property type="entry name" value="Bcl2-like"/>
</dbReference>
<comment type="subcellular location">
    <subcellularLocation>
        <location evidence="2">Cytoplasm</location>
    </subcellularLocation>
    <subcellularLocation>
        <location evidence="1">Nucleus</location>
    </subcellularLocation>
</comment>